<proteinExistence type="predicted"/>
<keyword evidence="2" id="KW-1185">Reference proteome</keyword>
<organism evidence="1 2">
    <name type="scientific">Lacticaseibacillus baoqingensis</name>
    <dbReference type="NCBI Taxonomy" id="2486013"/>
    <lineage>
        <taxon>Bacteria</taxon>
        <taxon>Bacillati</taxon>
        <taxon>Bacillota</taxon>
        <taxon>Bacilli</taxon>
        <taxon>Lactobacillales</taxon>
        <taxon>Lactobacillaceae</taxon>
        <taxon>Lacticaseibacillus</taxon>
    </lineage>
</organism>
<accession>A0ABW4E4G1</accession>
<evidence type="ECO:0000313" key="2">
    <source>
        <dbReference type="Proteomes" id="UP001597252"/>
    </source>
</evidence>
<protein>
    <submittedName>
        <fullName evidence="1">Uncharacterized protein</fullName>
    </submittedName>
</protein>
<comment type="caution">
    <text evidence="1">The sequence shown here is derived from an EMBL/GenBank/DDBJ whole genome shotgun (WGS) entry which is preliminary data.</text>
</comment>
<dbReference type="RefSeq" id="WP_125753576.1">
    <property type="nucleotide sequence ID" value="NZ_JBHTON010000015.1"/>
</dbReference>
<evidence type="ECO:0000313" key="1">
    <source>
        <dbReference type="EMBL" id="MFD1484779.1"/>
    </source>
</evidence>
<gene>
    <name evidence="1" type="ORF">ACFQ5J_06000</name>
</gene>
<reference evidence="2" key="1">
    <citation type="journal article" date="2019" name="Int. J. Syst. Evol. Microbiol.">
        <title>The Global Catalogue of Microorganisms (GCM) 10K type strain sequencing project: providing services to taxonomists for standard genome sequencing and annotation.</title>
        <authorList>
            <consortium name="The Broad Institute Genomics Platform"/>
            <consortium name="The Broad Institute Genome Sequencing Center for Infectious Disease"/>
            <person name="Wu L."/>
            <person name="Ma J."/>
        </authorList>
    </citation>
    <scope>NUCLEOTIDE SEQUENCE [LARGE SCALE GENOMIC DNA]</scope>
    <source>
        <strain evidence="2">CCM 8903</strain>
    </source>
</reference>
<dbReference type="EMBL" id="JBHTON010000015">
    <property type="protein sequence ID" value="MFD1484779.1"/>
    <property type="molecule type" value="Genomic_DNA"/>
</dbReference>
<name>A0ABW4E4G1_9LACO</name>
<dbReference type="Proteomes" id="UP001597252">
    <property type="component" value="Unassembled WGS sequence"/>
</dbReference>
<sequence length="241" mass="27009">MTTLDFAITGTLMSAQAETAYDLNGDTHHYDFTVIQVAGVASADPLQIVWPPQEKVVRLLFDGGLPFMGIHMGDSIRLEGAVGVIYTTAQAQVPPLARNLHNLTQRMISDARRWSMRKAGSQRRRFDHLTDLFAAEKLPFPDWLQKQTRLFAMSVPHSLTHLQAALTANNDQRIRLRQRFAQPVMVFVKDVGLALLKAGPLPHPPLPTSPPGTVVRFDPDQLHQLFLDYVAEAKAYHQIEK</sequence>